<gene>
    <name evidence="1" type="ordered locus">Natpe_4428</name>
</gene>
<organism evidence="1 2">
    <name type="scientific">Natrinema pellirubrum (strain DSM 15624 / CIP 106293 / JCM 10476 / NCIMB 786 / 157)</name>
    <dbReference type="NCBI Taxonomy" id="797303"/>
    <lineage>
        <taxon>Archaea</taxon>
        <taxon>Methanobacteriati</taxon>
        <taxon>Methanobacteriota</taxon>
        <taxon>Stenosarchaea group</taxon>
        <taxon>Halobacteria</taxon>
        <taxon>Halobacteriales</taxon>
        <taxon>Natrialbaceae</taxon>
        <taxon>Natrinema</taxon>
    </lineage>
</organism>
<dbReference type="AlphaFoldDB" id="L0JTH9"/>
<dbReference type="EMBL" id="CP003374">
    <property type="protein sequence ID" value="AGB34118.1"/>
    <property type="molecule type" value="Genomic_DNA"/>
</dbReference>
<dbReference type="KEGG" id="npe:Natpe_4428"/>
<dbReference type="Proteomes" id="UP000010843">
    <property type="component" value="Plasmid pNATPE02"/>
</dbReference>
<dbReference type="HOGENOM" id="CLU_2766215_0_0_2"/>
<evidence type="ECO:0000313" key="1">
    <source>
        <dbReference type="EMBL" id="AGB34118.1"/>
    </source>
</evidence>
<sequence>MPHRHQTLEINGQLIWGGQSLYHTRTNEVFWYMGVEDSQVKLEGLQDTLELSLAVFREKVSVGDFEIER</sequence>
<proteinExistence type="predicted"/>
<reference evidence="2" key="1">
    <citation type="submission" date="2012-02" db="EMBL/GenBank/DDBJ databases">
        <title>Complete sequence of plasmid 2 of Natrinema pellirubrum DSM 15624.</title>
        <authorList>
            <person name="Lucas S."/>
            <person name="Han J."/>
            <person name="Lapidus A."/>
            <person name="Cheng J.-F."/>
            <person name="Goodwin L."/>
            <person name="Pitluck S."/>
            <person name="Peters L."/>
            <person name="Teshima H."/>
            <person name="Detter J.C."/>
            <person name="Han C."/>
            <person name="Tapia R."/>
            <person name="Land M."/>
            <person name="Hauser L."/>
            <person name="Kyrpides N."/>
            <person name="Ivanova N."/>
            <person name="Pagani I."/>
            <person name="Sproer C."/>
            <person name="Anderson I."/>
            <person name="Woyke T."/>
        </authorList>
    </citation>
    <scope>NUCLEOTIDE SEQUENCE [LARGE SCALE GENOMIC DNA]</scope>
    <source>
        <strain evidence="2">DSM 15624 / JCM 10476 / NCIMB 786</strain>
        <plasmid evidence="2">pNATPE02</plasmid>
    </source>
</reference>
<geneLocation type="plasmid" evidence="1 2">
    <name>pNATPE02</name>
</geneLocation>
<keyword evidence="1" id="KW-0614">Plasmid</keyword>
<accession>L0JTH9</accession>
<protein>
    <submittedName>
        <fullName evidence="1">Uncharacterized protein</fullName>
    </submittedName>
</protein>
<evidence type="ECO:0000313" key="2">
    <source>
        <dbReference type="Proteomes" id="UP000010843"/>
    </source>
</evidence>
<name>L0JTH9_NATP1</name>